<evidence type="ECO:0000313" key="2">
    <source>
        <dbReference type="Proteomes" id="UP001611263"/>
    </source>
</evidence>
<accession>A0ABW7TWP8</accession>
<proteinExistence type="predicted"/>
<protein>
    <submittedName>
        <fullName evidence="1">Uncharacterized protein</fullName>
    </submittedName>
</protein>
<organism evidence="1 2">
    <name type="scientific">Nocardia carnea</name>
    <dbReference type="NCBI Taxonomy" id="37328"/>
    <lineage>
        <taxon>Bacteria</taxon>
        <taxon>Bacillati</taxon>
        <taxon>Actinomycetota</taxon>
        <taxon>Actinomycetes</taxon>
        <taxon>Mycobacteriales</taxon>
        <taxon>Nocardiaceae</taxon>
        <taxon>Nocardia</taxon>
    </lineage>
</organism>
<gene>
    <name evidence="1" type="ORF">ACH4WX_32455</name>
</gene>
<dbReference type="GeneID" id="93508289"/>
<dbReference type="Proteomes" id="UP001611263">
    <property type="component" value="Unassembled WGS sequence"/>
</dbReference>
<name>A0ABW7TWP8_9NOCA</name>
<comment type="caution">
    <text evidence="1">The sequence shown here is derived from an EMBL/GenBank/DDBJ whole genome shotgun (WGS) entry which is preliminary data.</text>
</comment>
<reference evidence="1 2" key="1">
    <citation type="submission" date="2024-10" db="EMBL/GenBank/DDBJ databases">
        <title>The Natural Products Discovery Center: Release of the First 8490 Sequenced Strains for Exploring Actinobacteria Biosynthetic Diversity.</title>
        <authorList>
            <person name="Kalkreuter E."/>
            <person name="Kautsar S.A."/>
            <person name="Yang D."/>
            <person name="Bader C.D."/>
            <person name="Teijaro C.N."/>
            <person name="Fluegel L."/>
            <person name="Davis C.M."/>
            <person name="Simpson J.R."/>
            <person name="Lauterbach L."/>
            <person name="Steele A.D."/>
            <person name="Gui C."/>
            <person name="Meng S."/>
            <person name="Li G."/>
            <person name="Viehrig K."/>
            <person name="Ye F."/>
            <person name="Su P."/>
            <person name="Kiefer A.F."/>
            <person name="Nichols A."/>
            <person name="Cepeda A.J."/>
            <person name="Yan W."/>
            <person name="Fan B."/>
            <person name="Jiang Y."/>
            <person name="Adhikari A."/>
            <person name="Zheng C.-J."/>
            <person name="Schuster L."/>
            <person name="Cowan T.M."/>
            <person name="Smanski M.J."/>
            <person name="Chevrette M.G."/>
            <person name="De Carvalho L.P.S."/>
            <person name="Shen B."/>
        </authorList>
    </citation>
    <scope>NUCLEOTIDE SEQUENCE [LARGE SCALE GENOMIC DNA]</scope>
    <source>
        <strain evidence="1 2">NPDC020568</strain>
    </source>
</reference>
<sequence>MAFMSAAEQGTDDCVRTWDSWLTREGRETYAYLTVDELLSAFAVHSINAHPTQDLVLMPVSADDVFTRDRRYYNRFLTHRLSNPLVDAKQMVLFQNIPLSDTETLQRALGTLQTICSKPTLARLHKAIHWKG</sequence>
<evidence type="ECO:0000313" key="1">
    <source>
        <dbReference type="EMBL" id="MFI1465447.1"/>
    </source>
</evidence>
<keyword evidence="2" id="KW-1185">Reference proteome</keyword>
<dbReference type="RefSeq" id="WP_197039752.1">
    <property type="nucleotide sequence ID" value="NZ_JBIRUQ010000018.1"/>
</dbReference>
<dbReference type="EMBL" id="JBIRUQ010000018">
    <property type="protein sequence ID" value="MFI1465447.1"/>
    <property type="molecule type" value="Genomic_DNA"/>
</dbReference>